<dbReference type="AlphaFoldDB" id="A0A933IA01"/>
<dbReference type="EMBL" id="JACQXR010000030">
    <property type="protein sequence ID" value="MBI4726088.1"/>
    <property type="molecule type" value="Genomic_DNA"/>
</dbReference>
<dbReference type="InterPro" id="IPR024654">
    <property type="entry name" value="Calcineurin-like_PHP_lpxH"/>
</dbReference>
<accession>A0A933IA01</accession>
<dbReference type="CDD" id="cd00841">
    <property type="entry name" value="MPP_YfcE"/>
    <property type="match status" value="1"/>
</dbReference>
<evidence type="ECO:0000313" key="4">
    <source>
        <dbReference type="EMBL" id="MBI4726088.1"/>
    </source>
</evidence>
<gene>
    <name evidence="4" type="ORF">HY768_02495</name>
</gene>
<dbReference type="InterPro" id="IPR029052">
    <property type="entry name" value="Metallo-depent_PP-like"/>
</dbReference>
<name>A0A933IA01_UNCT6</name>
<dbReference type="InterPro" id="IPR053193">
    <property type="entry name" value="MetalloPDE_YfcE-like"/>
</dbReference>
<evidence type="ECO:0000256" key="2">
    <source>
        <dbReference type="RuleBase" id="RU362039"/>
    </source>
</evidence>
<comment type="cofactor">
    <cofactor evidence="2">
        <name>a divalent metal cation</name>
        <dbReference type="ChEBI" id="CHEBI:60240"/>
    </cofactor>
</comment>
<proteinExistence type="inferred from homology"/>
<protein>
    <recommendedName>
        <fullName evidence="2">Phosphoesterase</fullName>
        <ecNumber evidence="2">3.1.4.-</ecNumber>
    </recommendedName>
</protein>
<evidence type="ECO:0000256" key="1">
    <source>
        <dbReference type="ARBA" id="ARBA00008950"/>
    </source>
</evidence>
<comment type="caution">
    <text evidence="4">The sequence shown here is derived from an EMBL/GenBank/DDBJ whole genome shotgun (WGS) entry which is preliminary data.</text>
</comment>
<sequence length="161" mass="17794">MKIGLISDTHDDLKSCYQACEAFKADGVKTVLHAGDMISPFMVPVFEQTKLKLIAVFGNNDGDKVYLSQKFQEAGFELHPGPYEFDLGSRRICMMHEPYCLESLVKSANFDLVVYGHTHKLDIREEGTLVINPGEGCGYLSGKPTCAVVDLSDMSGRIIDL</sequence>
<dbReference type="EC" id="3.1.4.-" evidence="2"/>
<dbReference type="SUPFAM" id="SSF56300">
    <property type="entry name" value="Metallo-dependent phosphatases"/>
    <property type="match status" value="1"/>
</dbReference>
<dbReference type="Pfam" id="PF12850">
    <property type="entry name" value="Metallophos_2"/>
    <property type="match status" value="1"/>
</dbReference>
<dbReference type="Gene3D" id="3.60.21.10">
    <property type="match status" value="1"/>
</dbReference>
<dbReference type="GO" id="GO:0046872">
    <property type="term" value="F:metal ion binding"/>
    <property type="evidence" value="ECO:0007669"/>
    <property type="project" value="UniProtKB-KW"/>
</dbReference>
<dbReference type="InterPro" id="IPR041802">
    <property type="entry name" value="MPP_YfcE"/>
</dbReference>
<dbReference type="PANTHER" id="PTHR43165">
    <property type="entry name" value="METALLOPHOSPHOESTERASE"/>
    <property type="match status" value="1"/>
</dbReference>
<comment type="similarity">
    <text evidence="1 2">Belongs to the metallophosphoesterase superfamily. YfcE family.</text>
</comment>
<reference evidence="4" key="1">
    <citation type="submission" date="2020-07" db="EMBL/GenBank/DDBJ databases">
        <title>Huge and variable diversity of episymbiotic CPR bacteria and DPANN archaea in groundwater ecosystems.</title>
        <authorList>
            <person name="He C.Y."/>
            <person name="Keren R."/>
            <person name="Whittaker M."/>
            <person name="Farag I.F."/>
            <person name="Doudna J."/>
            <person name="Cate J.H.D."/>
            <person name="Banfield J.F."/>
        </authorList>
    </citation>
    <scope>NUCLEOTIDE SEQUENCE</scope>
    <source>
        <strain evidence="4">NC_groundwater_1520_Pr4_B-0.1um_53_5</strain>
    </source>
</reference>
<dbReference type="Proteomes" id="UP000736328">
    <property type="component" value="Unassembled WGS sequence"/>
</dbReference>
<dbReference type="NCBIfam" id="TIGR00040">
    <property type="entry name" value="yfcE"/>
    <property type="match status" value="1"/>
</dbReference>
<feature type="domain" description="Calcineurin-like phosphoesterase" evidence="3">
    <location>
        <begin position="1"/>
        <end position="153"/>
    </location>
</feature>
<organism evidence="4 5">
    <name type="scientific">candidate division TA06 bacterium</name>
    <dbReference type="NCBI Taxonomy" id="2250710"/>
    <lineage>
        <taxon>Bacteria</taxon>
        <taxon>Bacteria division TA06</taxon>
    </lineage>
</organism>
<dbReference type="InterPro" id="IPR000979">
    <property type="entry name" value="Phosphodiesterase_MJ0936/Vps29"/>
</dbReference>
<dbReference type="GO" id="GO:0016787">
    <property type="term" value="F:hydrolase activity"/>
    <property type="evidence" value="ECO:0007669"/>
    <property type="project" value="UniProtKB-UniRule"/>
</dbReference>
<evidence type="ECO:0000259" key="3">
    <source>
        <dbReference type="Pfam" id="PF12850"/>
    </source>
</evidence>
<evidence type="ECO:0000313" key="5">
    <source>
        <dbReference type="Proteomes" id="UP000736328"/>
    </source>
</evidence>
<keyword evidence="2" id="KW-0479">Metal-binding</keyword>
<dbReference type="PANTHER" id="PTHR43165:SF1">
    <property type="entry name" value="PHOSPHODIESTERASE MJ0936"/>
    <property type="match status" value="1"/>
</dbReference>